<reference evidence="1 2" key="1">
    <citation type="submission" date="2015-03" db="EMBL/GenBank/DDBJ databases">
        <authorList>
            <person name="Xie B.-B."/>
            <person name="Rong J.-C."/>
            <person name="Qin Q.-L."/>
            <person name="Zhang Y.-Z."/>
        </authorList>
    </citation>
    <scope>NUCLEOTIDE SEQUENCE [LARGE SCALE GENOMIC DNA]</scope>
    <source>
        <strain evidence="1 2">KMM 661</strain>
        <plasmid evidence="1 2">unnamed</plasmid>
    </source>
</reference>
<dbReference type="KEGG" id="png:PNIG_p0004"/>
<sequence>MKKQQKIKYWQAIIEQQQSSALTTIQFCRDNNINPSTFYAWRKRLFGENTAG</sequence>
<evidence type="ECO:0008006" key="3">
    <source>
        <dbReference type="Google" id="ProtNLM"/>
    </source>
</evidence>
<dbReference type="GeneID" id="300943984"/>
<dbReference type="EMBL" id="CP011038">
    <property type="protein sequence ID" value="ASM56289.1"/>
    <property type="molecule type" value="Genomic_DNA"/>
</dbReference>
<dbReference type="GO" id="GO:0006313">
    <property type="term" value="P:DNA transposition"/>
    <property type="evidence" value="ECO:0007669"/>
    <property type="project" value="InterPro"/>
</dbReference>
<accession>A0AAC9UNJ2</accession>
<dbReference type="NCBIfam" id="NF047593">
    <property type="entry name" value="IS66_ISAeme5_TnpA"/>
    <property type="match status" value="1"/>
</dbReference>
<organism evidence="1 2">
    <name type="scientific">Pseudoalteromonas nigrifaciens</name>
    <dbReference type="NCBI Taxonomy" id="28109"/>
    <lineage>
        <taxon>Bacteria</taxon>
        <taxon>Pseudomonadati</taxon>
        <taxon>Pseudomonadota</taxon>
        <taxon>Gammaproteobacteria</taxon>
        <taxon>Alteromonadales</taxon>
        <taxon>Pseudoalteromonadaceae</taxon>
        <taxon>Pseudoalteromonas</taxon>
    </lineage>
</organism>
<protein>
    <recommendedName>
        <fullName evidence="3">Transposase</fullName>
    </recommendedName>
</protein>
<dbReference type="RefSeq" id="WP_244181091.1">
    <property type="nucleotide sequence ID" value="NZ_BJXZ01000092.1"/>
</dbReference>
<name>A0AAC9UNJ2_9GAMM</name>
<dbReference type="Proteomes" id="UP000198329">
    <property type="component" value="Plasmid unnamed"/>
</dbReference>
<gene>
    <name evidence="1" type="ORF">PNIG_p0004</name>
</gene>
<keyword evidence="1" id="KW-0614">Plasmid</keyword>
<proteinExistence type="predicted"/>
<dbReference type="GO" id="GO:0004803">
    <property type="term" value="F:transposase activity"/>
    <property type="evidence" value="ECO:0007669"/>
    <property type="project" value="InterPro"/>
</dbReference>
<dbReference type="InterPro" id="IPR002514">
    <property type="entry name" value="Transposase_8"/>
</dbReference>
<evidence type="ECO:0000313" key="2">
    <source>
        <dbReference type="Proteomes" id="UP000198329"/>
    </source>
</evidence>
<keyword evidence="2" id="KW-1185">Reference proteome</keyword>
<dbReference type="AlphaFoldDB" id="A0AAC9UNJ2"/>
<geneLocation type="plasmid" evidence="1 2">
    <name>unnamed</name>
</geneLocation>
<dbReference type="Pfam" id="PF01527">
    <property type="entry name" value="HTH_Tnp_1"/>
    <property type="match status" value="1"/>
</dbReference>
<evidence type="ECO:0000313" key="1">
    <source>
        <dbReference type="EMBL" id="ASM56289.1"/>
    </source>
</evidence>
<dbReference type="GO" id="GO:0003677">
    <property type="term" value="F:DNA binding"/>
    <property type="evidence" value="ECO:0007669"/>
    <property type="project" value="InterPro"/>
</dbReference>